<comment type="caution">
    <text evidence="1">The sequence shown here is derived from an EMBL/GenBank/DDBJ whole genome shotgun (WGS) entry which is preliminary data.</text>
</comment>
<reference evidence="1" key="1">
    <citation type="submission" date="2023-05" db="EMBL/GenBank/DDBJ databases">
        <authorList>
            <person name="Stuckert A."/>
        </authorList>
    </citation>
    <scope>NUCLEOTIDE SEQUENCE</scope>
</reference>
<accession>A0ABN9CJD6</accession>
<organism evidence="1 2">
    <name type="scientific">Staurois parvus</name>
    <dbReference type="NCBI Taxonomy" id="386267"/>
    <lineage>
        <taxon>Eukaryota</taxon>
        <taxon>Metazoa</taxon>
        <taxon>Chordata</taxon>
        <taxon>Craniata</taxon>
        <taxon>Vertebrata</taxon>
        <taxon>Euteleostomi</taxon>
        <taxon>Amphibia</taxon>
        <taxon>Batrachia</taxon>
        <taxon>Anura</taxon>
        <taxon>Neobatrachia</taxon>
        <taxon>Ranoidea</taxon>
        <taxon>Ranidae</taxon>
        <taxon>Staurois</taxon>
    </lineage>
</organism>
<protein>
    <submittedName>
        <fullName evidence="1">Uncharacterized protein</fullName>
    </submittedName>
</protein>
<gene>
    <name evidence="1" type="ORF">SPARVUS_LOCUS5034206</name>
</gene>
<keyword evidence="2" id="KW-1185">Reference proteome</keyword>
<sequence length="59" mass="6823">MKCNYFSNYKLLNTFSHQQSGQSCDFYQCPAENWVKFVGVFIFPYESAEPLPLCLDSAD</sequence>
<proteinExistence type="predicted"/>
<dbReference type="Proteomes" id="UP001162483">
    <property type="component" value="Unassembled WGS sequence"/>
</dbReference>
<evidence type="ECO:0000313" key="1">
    <source>
        <dbReference type="EMBL" id="CAI9559217.1"/>
    </source>
</evidence>
<dbReference type="PROSITE" id="PS51257">
    <property type="entry name" value="PROKAR_LIPOPROTEIN"/>
    <property type="match status" value="1"/>
</dbReference>
<dbReference type="EMBL" id="CATNWA010010061">
    <property type="protein sequence ID" value="CAI9559217.1"/>
    <property type="molecule type" value="Genomic_DNA"/>
</dbReference>
<name>A0ABN9CJD6_9NEOB</name>
<evidence type="ECO:0000313" key="2">
    <source>
        <dbReference type="Proteomes" id="UP001162483"/>
    </source>
</evidence>